<dbReference type="Proteomes" id="UP001516400">
    <property type="component" value="Unassembled WGS sequence"/>
</dbReference>
<dbReference type="AlphaFoldDB" id="A0ABD2MZD1"/>
<evidence type="ECO:0000313" key="2">
    <source>
        <dbReference type="Proteomes" id="UP001516400"/>
    </source>
</evidence>
<keyword evidence="2" id="KW-1185">Reference proteome</keyword>
<dbReference type="EMBL" id="JABFTP020000042">
    <property type="protein sequence ID" value="KAL3271828.1"/>
    <property type="molecule type" value="Genomic_DNA"/>
</dbReference>
<protein>
    <submittedName>
        <fullName evidence="1">Uncharacterized protein</fullName>
    </submittedName>
</protein>
<organism evidence="1 2">
    <name type="scientific">Cryptolaemus montrouzieri</name>
    <dbReference type="NCBI Taxonomy" id="559131"/>
    <lineage>
        <taxon>Eukaryota</taxon>
        <taxon>Metazoa</taxon>
        <taxon>Ecdysozoa</taxon>
        <taxon>Arthropoda</taxon>
        <taxon>Hexapoda</taxon>
        <taxon>Insecta</taxon>
        <taxon>Pterygota</taxon>
        <taxon>Neoptera</taxon>
        <taxon>Endopterygota</taxon>
        <taxon>Coleoptera</taxon>
        <taxon>Polyphaga</taxon>
        <taxon>Cucujiformia</taxon>
        <taxon>Coccinelloidea</taxon>
        <taxon>Coccinellidae</taxon>
        <taxon>Scymninae</taxon>
        <taxon>Scymnini</taxon>
        <taxon>Cryptolaemus</taxon>
    </lineage>
</organism>
<proteinExistence type="predicted"/>
<reference evidence="1 2" key="1">
    <citation type="journal article" date="2021" name="BMC Biol.">
        <title>Horizontally acquired antibacterial genes associated with adaptive radiation of ladybird beetles.</title>
        <authorList>
            <person name="Li H.S."/>
            <person name="Tang X.F."/>
            <person name="Huang Y.H."/>
            <person name="Xu Z.Y."/>
            <person name="Chen M.L."/>
            <person name="Du X.Y."/>
            <person name="Qiu B.Y."/>
            <person name="Chen P.T."/>
            <person name="Zhang W."/>
            <person name="Slipinski A."/>
            <person name="Escalona H.E."/>
            <person name="Waterhouse R.M."/>
            <person name="Zwick A."/>
            <person name="Pang H."/>
        </authorList>
    </citation>
    <scope>NUCLEOTIDE SEQUENCE [LARGE SCALE GENOMIC DNA]</scope>
    <source>
        <strain evidence="1">SYSU2018</strain>
    </source>
</reference>
<accession>A0ABD2MZD1</accession>
<sequence>MINCLTSQLTYFSSSIDCVTQLKMKLLAECKKRFGLIEFNPRFKNLHSQDAGACGKAIQKLKNMIKENMTVSTSGSEDETVNEDYDFRSHHKELAVGQKRKRSPKADEVSFYLDNPKNEIFLKILKLYMNGIASSIYNIDETGSTVQQTQKVIAIRGIKLVGIVTLAERGTLVSDCCISFTVDDSTKFFKYMHHFEKHAKPTPRQFFC</sequence>
<comment type="caution">
    <text evidence="1">The sequence shown here is derived from an EMBL/GenBank/DDBJ whole genome shotgun (WGS) entry which is preliminary data.</text>
</comment>
<name>A0ABD2MZD1_9CUCU</name>
<gene>
    <name evidence="1" type="ORF">HHI36_022298</name>
</gene>
<evidence type="ECO:0000313" key="1">
    <source>
        <dbReference type="EMBL" id="KAL3271828.1"/>
    </source>
</evidence>